<feature type="domain" description="RNA polymerase sigma-70 region 2" evidence="5">
    <location>
        <begin position="111"/>
        <end position="174"/>
    </location>
</feature>
<evidence type="ECO:0000256" key="3">
    <source>
        <dbReference type="ARBA" id="ARBA00023082"/>
    </source>
</evidence>
<dbReference type="InterPro" id="IPR039425">
    <property type="entry name" value="RNA_pol_sigma-70-like"/>
</dbReference>
<gene>
    <name evidence="7" type="ORF">SAMN02927928_0689</name>
</gene>
<dbReference type="RefSeq" id="WP_090643675.1">
    <property type="nucleotide sequence ID" value="NZ_CBCRYE010000001.1"/>
</dbReference>
<evidence type="ECO:0000256" key="1">
    <source>
        <dbReference type="ARBA" id="ARBA00010641"/>
    </source>
</evidence>
<dbReference type="InterPro" id="IPR007627">
    <property type="entry name" value="RNA_pol_sigma70_r2"/>
</dbReference>
<dbReference type="STRING" id="260084.SAMN02927928_0689"/>
<sequence>MDADQVEQLYMNARAVGALDRHVGARLRTRRIMLQMSEVWLADALGLSFGELTAMEAGTLKIGPRRLAFIAVALDVADRYFFMDFNPTMGEGERRPGWVREVDCWFRDCVSPHEGLFLTVAKRLVGSHSAARDLVHDAYTQLMVDDRWRTIDNPKAYVRQSVLNLARNFVAKHRVAPLARLEPGMGGGDVEDEAPGPGAFAADRDHLRRVLMAISKLPPKSRRVMVMRKIDGLSGNEIAKRMGISLKGVEIHLTRGMVALNKLLEADDVGKGLAAIVSDKENAPNSSISD</sequence>
<dbReference type="GO" id="GO:0006352">
    <property type="term" value="P:DNA-templated transcription initiation"/>
    <property type="evidence" value="ECO:0007669"/>
    <property type="project" value="InterPro"/>
</dbReference>
<protein>
    <submittedName>
        <fullName evidence="7">RNA polymerase sigma-70 factor, ECF subfamily</fullName>
    </submittedName>
</protein>
<keyword evidence="3" id="KW-0731">Sigma factor</keyword>
<evidence type="ECO:0000259" key="6">
    <source>
        <dbReference type="Pfam" id="PF08281"/>
    </source>
</evidence>
<organism evidence="7 8">
    <name type="scientific">Asticcacaulis taihuensis</name>
    <dbReference type="NCBI Taxonomy" id="260084"/>
    <lineage>
        <taxon>Bacteria</taxon>
        <taxon>Pseudomonadati</taxon>
        <taxon>Pseudomonadota</taxon>
        <taxon>Alphaproteobacteria</taxon>
        <taxon>Caulobacterales</taxon>
        <taxon>Caulobacteraceae</taxon>
        <taxon>Asticcacaulis</taxon>
    </lineage>
</organism>
<comment type="similarity">
    <text evidence="1">Belongs to the sigma-70 factor family. ECF subfamily.</text>
</comment>
<keyword evidence="8" id="KW-1185">Reference proteome</keyword>
<dbReference type="NCBIfam" id="TIGR02937">
    <property type="entry name" value="sigma70-ECF"/>
    <property type="match status" value="1"/>
</dbReference>
<dbReference type="Gene3D" id="1.10.10.10">
    <property type="entry name" value="Winged helix-like DNA-binding domain superfamily/Winged helix DNA-binding domain"/>
    <property type="match status" value="1"/>
</dbReference>
<dbReference type="InterPro" id="IPR013324">
    <property type="entry name" value="RNA_pol_sigma_r3/r4-like"/>
</dbReference>
<dbReference type="Proteomes" id="UP000199150">
    <property type="component" value="Unassembled WGS sequence"/>
</dbReference>
<dbReference type="InterPro" id="IPR014284">
    <property type="entry name" value="RNA_pol_sigma-70_dom"/>
</dbReference>
<dbReference type="Pfam" id="PF04542">
    <property type="entry name" value="Sigma70_r2"/>
    <property type="match status" value="1"/>
</dbReference>
<dbReference type="PANTHER" id="PTHR43133:SF63">
    <property type="entry name" value="RNA POLYMERASE SIGMA FACTOR FECI-RELATED"/>
    <property type="match status" value="1"/>
</dbReference>
<keyword evidence="4" id="KW-0804">Transcription</keyword>
<proteinExistence type="inferred from homology"/>
<dbReference type="CDD" id="cd00093">
    <property type="entry name" value="HTH_XRE"/>
    <property type="match status" value="1"/>
</dbReference>
<name>A0A1G4PV84_9CAUL</name>
<evidence type="ECO:0000313" key="8">
    <source>
        <dbReference type="Proteomes" id="UP000199150"/>
    </source>
</evidence>
<dbReference type="Pfam" id="PF08281">
    <property type="entry name" value="Sigma70_r4_2"/>
    <property type="match status" value="1"/>
</dbReference>
<keyword evidence="2" id="KW-0805">Transcription regulation</keyword>
<dbReference type="InterPro" id="IPR010982">
    <property type="entry name" value="Lambda_DNA-bd_dom_sf"/>
</dbReference>
<accession>A0A1G4PV84</accession>
<dbReference type="PANTHER" id="PTHR43133">
    <property type="entry name" value="RNA POLYMERASE ECF-TYPE SIGMA FACTO"/>
    <property type="match status" value="1"/>
</dbReference>
<dbReference type="SUPFAM" id="SSF88946">
    <property type="entry name" value="Sigma2 domain of RNA polymerase sigma factors"/>
    <property type="match status" value="1"/>
</dbReference>
<dbReference type="Gene3D" id="1.10.260.40">
    <property type="entry name" value="lambda repressor-like DNA-binding domains"/>
    <property type="match status" value="1"/>
</dbReference>
<evidence type="ECO:0000259" key="5">
    <source>
        <dbReference type="Pfam" id="PF04542"/>
    </source>
</evidence>
<evidence type="ECO:0000256" key="4">
    <source>
        <dbReference type="ARBA" id="ARBA00023163"/>
    </source>
</evidence>
<dbReference type="Gene3D" id="1.10.1740.10">
    <property type="match status" value="1"/>
</dbReference>
<dbReference type="AlphaFoldDB" id="A0A1G4PV84"/>
<reference evidence="8" key="1">
    <citation type="submission" date="2016-10" db="EMBL/GenBank/DDBJ databases">
        <authorList>
            <person name="Varghese N."/>
            <person name="Submissions S."/>
        </authorList>
    </citation>
    <scope>NUCLEOTIDE SEQUENCE [LARGE SCALE GENOMIC DNA]</scope>
    <source>
        <strain evidence="8">CGMCC 1.3431</strain>
    </source>
</reference>
<dbReference type="InterPro" id="IPR013325">
    <property type="entry name" value="RNA_pol_sigma_r2"/>
</dbReference>
<feature type="domain" description="RNA polymerase sigma factor 70 region 4 type 2" evidence="6">
    <location>
        <begin position="208"/>
        <end position="260"/>
    </location>
</feature>
<evidence type="ECO:0000256" key="2">
    <source>
        <dbReference type="ARBA" id="ARBA00023015"/>
    </source>
</evidence>
<dbReference type="CDD" id="cd06171">
    <property type="entry name" value="Sigma70_r4"/>
    <property type="match status" value="1"/>
</dbReference>
<dbReference type="OrthoDB" id="7171504at2"/>
<dbReference type="GO" id="GO:0003677">
    <property type="term" value="F:DNA binding"/>
    <property type="evidence" value="ECO:0007669"/>
    <property type="project" value="InterPro"/>
</dbReference>
<dbReference type="InterPro" id="IPR001387">
    <property type="entry name" value="Cro/C1-type_HTH"/>
</dbReference>
<dbReference type="InterPro" id="IPR013249">
    <property type="entry name" value="RNA_pol_sigma70_r4_t2"/>
</dbReference>
<evidence type="ECO:0000313" key="7">
    <source>
        <dbReference type="EMBL" id="SCW36176.1"/>
    </source>
</evidence>
<dbReference type="GO" id="GO:0016987">
    <property type="term" value="F:sigma factor activity"/>
    <property type="evidence" value="ECO:0007669"/>
    <property type="project" value="UniProtKB-KW"/>
</dbReference>
<dbReference type="EMBL" id="FMTS01000001">
    <property type="protein sequence ID" value="SCW36176.1"/>
    <property type="molecule type" value="Genomic_DNA"/>
</dbReference>
<dbReference type="SUPFAM" id="SSF88659">
    <property type="entry name" value="Sigma3 and sigma4 domains of RNA polymerase sigma factors"/>
    <property type="match status" value="1"/>
</dbReference>
<dbReference type="InterPro" id="IPR036388">
    <property type="entry name" value="WH-like_DNA-bd_sf"/>
</dbReference>
<dbReference type="SUPFAM" id="SSF47413">
    <property type="entry name" value="lambda repressor-like DNA-binding domains"/>
    <property type="match status" value="1"/>
</dbReference>